<feature type="domain" description="Aminoglycoside phosphotransferase" evidence="1">
    <location>
        <begin position="134"/>
        <end position="218"/>
    </location>
</feature>
<evidence type="ECO:0000313" key="2">
    <source>
        <dbReference type="EMBL" id="MEE4419564.1"/>
    </source>
</evidence>
<gene>
    <name evidence="2" type="ORF">V2J85_09385</name>
</gene>
<dbReference type="Pfam" id="PF01636">
    <property type="entry name" value="APH"/>
    <property type="match status" value="1"/>
</dbReference>
<keyword evidence="3" id="KW-1185">Reference proteome</keyword>
<dbReference type="InterPro" id="IPR002575">
    <property type="entry name" value="Aminoglycoside_PTrfase"/>
</dbReference>
<organism evidence="2 3">
    <name type="scientific">Streptomyces bugieae</name>
    <dbReference type="NCBI Taxonomy" id="3098223"/>
    <lineage>
        <taxon>Bacteria</taxon>
        <taxon>Bacillati</taxon>
        <taxon>Actinomycetota</taxon>
        <taxon>Actinomycetes</taxon>
        <taxon>Kitasatosporales</taxon>
        <taxon>Streptomycetaceae</taxon>
        <taxon>Streptomyces</taxon>
    </lineage>
</organism>
<dbReference type="Proteomes" id="UP001307760">
    <property type="component" value="Unassembled WGS sequence"/>
</dbReference>
<comment type="caution">
    <text evidence="2">The sequence shown here is derived from an EMBL/GenBank/DDBJ whole genome shotgun (WGS) entry which is preliminary data.</text>
</comment>
<sequence length="263" mass="27610">MASRIDWPDLPVVARTAVEERTGAVLAAEPIADGLTCAVAARLVTGAGAFFVKGVPVEDGRGREAQRWEVTVSRQVGPASPVLRWQVVAGGWDLLVFDHVDGEHADLSGPSNRALVARVLRSVQGVAAPAGVPSFADRFADVLDEDQLALLSGDALLHTDTNPHNLLVGPGRAWLVDWAMPAAGPAWVDVAYTAVRLMEADVAAREALDWAGQFPSWRAAGPAAVEAFVTGTCRQWEARVGVGGARPSNARFASLLGANAPVS</sequence>
<dbReference type="Gene3D" id="3.90.1200.10">
    <property type="match status" value="1"/>
</dbReference>
<dbReference type="EMBL" id="JAZBJP010000002">
    <property type="protein sequence ID" value="MEE4419564.1"/>
    <property type="molecule type" value="Genomic_DNA"/>
</dbReference>
<dbReference type="RefSeq" id="WP_330821237.1">
    <property type="nucleotide sequence ID" value="NZ_JAZBJP010000002.1"/>
</dbReference>
<name>A0ABU7NL15_9ACTN</name>
<accession>A0ABU7NL15</accession>
<reference evidence="2 3" key="1">
    <citation type="submission" date="2023-12" db="EMBL/GenBank/DDBJ databases">
        <title>30 novel species of actinomycetes from the DSMZ collection.</title>
        <authorList>
            <person name="Nouioui I."/>
        </authorList>
    </citation>
    <scope>NUCLEOTIDE SEQUENCE [LARGE SCALE GENOMIC DNA]</scope>
    <source>
        <strain evidence="2 3">DSM 41528</strain>
    </source>
</reference>
<dbReference type="InterPro" id="IPR011009">
    <property type="entry name" value="Kinase-like_dom_sf"/>
</dbReference>
<protein>
    <submittedName>
        <fullName evidence="2">Phosphotransferase</fullName>
    </submittedName>
</protein>
<evidence type="ECO:0000259" key="1">
    <source>
        <dbReference type="Pfam" id="PF01636"/>
    </source>
</evidence>
<proteinExistence type="predicted"/>
<evidence type="ECO:0000313" key="3">
    <source>
        <dbReference type="Proteomes" id="UP001307760"/>
    </source>
</evidence>
<dbReference type="SUPFAM" id="SSF56112">
    <property type="entry name" value="Protein kinase-like (PK-like)"/>
    <property type="match status" value="1"/>
</dbReference>